<dbReference type="GeneID" id="16076447"/>
<evidence type="ECO:0000256" key="5">
    <source>
        <dbReference type="ARBA" id="ARBA00022692"/>
    </source>
</evidence>
<dbReference type="PANTHER" id="PTHR21072">
    <property type="entry name" value="GPI TRANSAMIDASE COMPONENT PIG-S"/>
    <property type="match status" value="1"/>
</dbReference>
<name>F2U4Q9_SALR5</name>
<keyword evidence="4" id="KW-0337">GPI-anchor biosynthesis</keyword>
<dbReference type="GO" id="GO:0006506">
    <property type="term" value="P:GPI anchor biosynthetic process"/>
    <property type="evidence" value="ECO:0007669"/>
    <property type="project" value="UniProtKB-UniPathway"/>
</dbReference>
<evidence type="ECO:0008006" key="14">
    <source>
        <dbReference type="Google" id="ProtNLM"/>
    </source>
</evidence>
<dbReference type="EMBL" id="GL832961">
    <property type="protein sequence ID" value="EGD82625.1"/>
    <property type="molecule type" value="Genomic_DNA"/>
</dbReference>
<keyword evidence="8 11" id="KW-0472">Membrane</keyword>
<evidence type="ECO:0000256" key="8">
    <source>
        <dbReference type="ARBA" id="ARBA00023136"/>
    </source>
</evidence>
<keyword evidence="9" id="KW-0325">Glycoprotein</keyword>
<evidence type="ECO:0000313" key="12">
    <source>
        <dbReference type="EMBL" id="EGD82625.1"/>
    </source>
</evidence>
<evidence type="ECO:0000256" key="11">
    <source>
        <dbReference type="SAM" id="Phobius"/>
    </source>
</evidence>
<evidence type="ECO:0000313" key="13">
    <source>
        <dbReference type="Proteomes" id="UP000007799"/>
    </source>
</evidence>
<evidence type="ECO:0000256" key="4">
    <source>
        <dbReference type="ARBA" id="ARBA00022502"/>
    </source>
</evidence>
<evidence type="ECO:0000256" key="6">
    <source>
        <dbReference type="ARBA" id="ARBA00022824"/>
    </source>
</evidence>
<evidence type="ECO:0000256" key="2">
    <source>
        <dbReference type="ARBA" id="ARBA00004687"/>
    </source>
</evidence>
<dbReference type="AlphaFoldDB" id="F2U4Q9"/>
<keyword evidence="13" id="KW-1185">Reference proteome</keyword>
<evidence type="ECO:0000256" key="9">
    <source>
        <dbReference type="ARBA" id="ARBA00023180"/>
    </source>
</evidence>
<feature type="compositionally biased region" description="Low complexity" evidence="10">
    <location>
        <begin position="76"/>
        <end position="93"/>
    </location>
</feature>
<evidence type="ECO:0000256" key="1">
    <source>
        <dbReference type="ARBA" id="ARBA00004477"/>
    </source>
</evidence>
<dbReference type="Pfam" id="PF10510">
    <property type="entry name" value="PIG-S"/>
    <property type="match status" value="1"/>
</dbReference>
<feature type="transmembrane region" description="Helical" evidence="11">
    <location>
        <begin position="419"/>
        <end position="440"/>
    </location>
</feature>
<dbReference type="eggNOG" id="KOG2459">
    <property type="taxonomic scope" value="Eukaryota"/>
</dbReference>
<feature type="region of interest" description="Disordered" evidence="10">
    <location>
        <begin position="219"/>
        <end position="287"/>
    </location>
</feature>
<protein>
    <recommendedName>
        <fullName evidence="14">GPI transamidase component PIG-S</fullName>
    </recommendedName>
</protein>
<dbReference type="InterPro" id="IPR019540">
    <property type="entry name" value="PtdIno-glycan_biosynth_class_S"/>
</dbReference>
<dbReference type="FunCoup" id="F2U4Q9">
    <property type="interactions" value="1092"/>
</dbReference>
<evidence type="ECO:0000256" key="10">
    <source>
        <dbReference type="SAM" id="MobiDB-lite"/>
    </source>
</evidence>
<dbReference type="PROSITE" id="PS51257">
    <property type="entry name" value="PROKAR_LIPOPROTEIN"/>
    <property type="match status" value="1"/>
</dbReference>
<dbReference type="RefSeq" id="XP_004995861.1">
    <property type="nucleotide sequence ID" value="XM_004995804.1"/>
</dbReference>
<dbReference type="STRING" id="946362.F2U4Q9"/>
<dbReference type="Proteomes" id="UP000007799">
    <property type="component" value="Unassembled WGS sequence"/>
</dbReference>
<evidence type="ECO:0000256" key="3">
    <source>
        <dbReference type="ARBA" id="ARBA00005316"/>
    </source>
</evidence>
<comment type="subcellular location">
    <subcellularLocation>
        <location evidence="1">Endoplasmic reticulum membrane</location>
        <topology evidence="1">Multi-pass membrane protein</topology>
    </subcellularLocation>
</comment>
<organism evidence="13">
    <name type="scientific">Salpingoeca rosetta (strain ATCC 50818 / BSB-021)</name>
    <dbReference type="NCBI Taxonomy" id="946362"/>
    <lineage>
        <taxon>Eukaryota</taxon>
        <taxon>Choanoflagellata</taxon>
        <taxon>Craspedida</taxon>
        <taxon>Salpingoecidae</taxon>
        <taxon>Salpingoeca</taxon>
    </lineage>
</organism>
<feature type="region of interest" description="Disordered" evidence="10">
    <location>
        <begin position="76"/>
        <end position="100"/>
    </location>
</feature>
<keyword evidence="6" id="KW-0256">Endoplasmic reticulum</keyword>
<reference evidence="12" key="1">
    <citation type="submission" date="2009-08" db="EMBL/GenBank/DDBJ databases">
        <title>Annotation of Salpingoeca rosetta.</title>
        <authorList>
            <consortium name="The Broad Institute Genome Sequencing Platform"/>
            <person name="Russ C."/>
            <person name="Cuomo C."/>
            <person name="Burger G."/>
            <person name="Gray M.W."/>
            <person name="Holland P.W.H."/>
            <person name="King N."/>
            <person name="Lang F.B.F."/>
            <person name="Roger A.J."/>
            <person name="Ruiz-Trillo I."/>
            <person name="Young S.K."/>
            <person name="Zeng Q."/>
            <person name="Gargeya S."/>
            <person name="Alvarado L."/>
            <person name="Berlin A."/>
            <person name="Chapman S.B."/>
            <person name="Chen Z."/>
            <person name="Freedman E."/>
            <person name="Gellesch M."/>
            <person name="Goldberg J."/>
            <person name="Griggs A."/>
            <person name="Gujja S."/>
            <person name="Heilman E."/>
            <person name="Heiman D."/>
            <person name="Howarth C."/>
            <person name="Mehta T."/>
            <person name="Neiman D."/>
            <person name="Pearson M."/>
            <person name="Roberts A."/>
            <person name="Saif S."/>
            <person name="Shea T."/>
            <person name="Shenoy N."/>
            <person name="Sisk P."/>
            <person name="Stolte C."/>
            <person name="Sykes S."/>
            <person name="White J."/>
            <person name="Yandava C."/>
            <person name="Haas B."/>
            <person name="Nusbaum C."/>
            <person name="Birren B."/>
        </authorList>
    </citation>
    <scope>NUCLEOTIDE SEQUENCE [LARGE SCALE GENOMIC DNA]</scope>
    <source>
        <strain evidence="12">ATCC 50818</strain>
    </source>
</reference>
<feature type="compositionally biased region" description="Basic and acidic residues" evidence="10">
    <location>
        <begin position="256"/>
        <end position="267"/>
    </location>
</feature>
<feature type="compositionally biased region" description="Low complexity" evidence="10">
    <location>
        <begin position="222"/>
        <end position="234"/>
    </location>
</feature>
<dbReference type="OrthoDB" id="28748at2759"/>
<dbReference type="GO" id="GO:0016255">
    <property type="term" value="P:attachment of GPI anchor to protein"/>
    <property type="evidence" value="ECO:0007669"/>
    <property type="project" value="InterPro"/>
</dbReference>
<keyword evidence="5 11" id="KW-0812">Transmembrane</keyword>
<evidence type="ECO:0000256" key="7">
    <source>
        <dbReference type="ARBA" id="ARBA00022989"/>
    </source>
</evidence>
<comment type="pathway">
    <text evidence="2">Glycolipid biosynthesis; glycosylphosphatidylinositol-anchor biosynthesis.</text>
</comment>
<accession>F2U4Q9</accession>
<dbReference type="KEGG" id="sre:PTSG_03281"/>
<keyword evidence="7 11" id="KW-1133">Transmembrane helix</keyword>
<dbReference type="InParanoid" id="F2U4Q9"/>
<sequence length="450" mass="48628">MMTAANKKPTAAAVAAVACVSSLCLCVCVPVWIHSTTPERQPLPPDISSRSVGTGVHIEQTVDAILKALAHHTNATTTNTNTDTNTNSDTTDAADADPKQLSSCSSKYTQTLPLCVQPRLLVTILNARPQATFVAWDNTTHLRARLRDADPSLRAILGDAAAVEFHTQAAQALPVLSQRQQQHSSHVRREVLAHVFQTVGSVQTTCTVNLAVYVPACPGSKQRQGAPQEQQHQQHTSRSYWQPGWGGVVLLPQTPCEDHSASDKETADAMPSSSNDSAGKRSRRSTLSAQHALPHFVHFLRNIMGVCPRVHVDDKAALLPREMGAARGVLLERLVTAARDLLLSFSALLDSLPTLVVDKRLAAVAQQACDELHATQLAAESGDWAAALAHARQAHHHAEASAYDPGLLASSLFPEDQKYAVYVPLFVPTGLAILSSWRRLASAYRTVRRR</sequence>
<comment type="similarity">
    <text evidence="3">Belongs to the PIGS family.</text>
</comment>
<dbReference type="PANTHER" id="PTHR21072:SF13">
    <property type="entry name" value="GPI TRANSAMIDASE COMPONENT PIG-S"/>
    <property type="match status" value="1"/>
</dbReference>
<proteinExistence type="inferred from homology"/>
<dbReference type="UniPathway" id="UPA00196"/>
<gene>
    <name evidence="12" type="ORF">PTSG_03281</name>
</gene>
<dbReference type="GO" id="GO:0042765">
    <property type="term" value="C:GPI-anchor transamidase complex"/>
    <property type="evidence" value="ECO:0007669"/>
    <property type="project" value="InterPro"/>
</dbReference>